<sequence>MHPKVMQDSFQKSGWGFGFTWPHGWELKFLVKRSNWRLNYPVFRIDYIWYSKHWGAKSSSVLEATESDHLPVGAELILLKEARL</sequence>
<comment type="caution">
    <text evidence="2">The sequence shown here is derived from an EMBL/GenBank/DDBJ whole genome shotgun (WGS) entry which is preliminary data.</text>
</comment>
<name>A0ABX2D709_9CYAN</name>
<dbReference type="RefSeq" id="WP_339382722.1">
    <property type="nucleotide sequence ID" value="NZ_CAWPPK010000032.1"/>
</dbReference>
<dbReference type="SUPFAM" id="SSF56219">
    <property type="entry name" value="DNase I-like"/>
    <property type="match status" value="1"/>
</dbReference>
<organism evidence="2 3">
    <name type="scientific">Microcoleus asticus IPMA8</name>
    <dbReference type="NCBI Taxonomy" id="2563858"/>
    <lineage>
        <taxon>Bacteria</taxon>
        <taxon>Bacillati</taxon>
        <taxon>Cyanobacteriota</taxon>
        <taxon>Cyanophyceae</taxon>
        <taxon>Oscillatoriophycideae</taxon>
        <taxon>Oscillatoriales</taxon>
        <taxon>Microcoleaceae</taxon>
        <taxon>Microcoleus</taxon>
        <taxon>Microcoleus asticus</taxon>
    </lineage>
</organism>
<keyword evidence="3" id="KW-1185">Reference proteome</keyword>
<proteinExistence type="predicted"/>
<dbReference type="EMBL" id="SRRZ01000127">
    <property type="protein sequence ID" value="NQE37400.1"/>
    <property type="molecule type" value="Genomic_DNA"/>
</dbReference>
<evidence type="ECO:0000259" key="1">
    <source>
        <dbReference type="Pfam" id="PF03372"/>
    </source>
</evidence>
<accession>A0ABX2D709</accession>
<protein>
    <recommendedName>
        <fullName evidence="1">Endonuclease/exonuclease/phosphatase domain-containing protein</fullName>
    </recommendedName>
</protein>
<gene>
    <name evidence="2" type="ORF">E5S67_05171</name>
</gene>
<dbReference type="Proteomes" id="UP000702425">
    <property type="component" value="Unassembled WGS sequence"/>
</dbReference>
<dbReference type="InterPro" id="IPR036691">
    <property type="entry name" value="Endo/exonu/phosph_ase_sf"/>
</dbReference>
<feature type="domain" description="Endonuclease/exonuclease/phosphatase" evidence="1">
    <location>
        <begin position="21"/>
        <end position="69"/>
    </location>
</feature>
<dbReference type="Pfam" id="PF03372">
    <property type="entry name" value="Exo_endo_phos"/>
    <property type="match status" value="1"/>
</dbReference>
<dbReference type="Gene3D" id="3.60.10.10">
    <property type="entry name" value="Endonuclease/exonuclease/phosphatase"/>
    <property type="match status" value="1"/>
</dbReference>
<evidence type="ECO:0000313" key="2">
    <source>
        <dbReference type="EMBL" id="NQE37400.1"/>
    </source>
</evidence>
<reference evidence="2 3" key="1">
    <citation type="journal article" date="2020" name="Sci. Rep.">
        <title>A novel cyanobacterial geosmin producer, revising GeoA distribution and dispersion patterns in Bacteria.</title>
        <authorList>
            <person name="Churro C."/>
            <person name="Semedo-Aguiar A.P."/>
            <person name="Silva A.D."/>
            <person name="Pereira-Leal J.B."/>
            <person name="Leite R.B."/>
        </authorList>
    </citation>
    <scope>NUCLEOTIDE SEQUENCE [LARGE SCALE GENOMIC DNA]</scope>
    <source>
        <strain evidence="2 3">IPMA8</strain>
    </source>
</reference>
<dbReference type="InterPro" id="IPR005135">
    <property type="entry name" value="Endo/exonuclease/phosphatase"/>
</dbReference>
<evidence type="ECO:0000313" key="3">
    <source>
        <dbReference type="Proteomes" id="UP000702425"/>
    </source>
</evidence>